<accession>A0A6J5LMG2</accession>
<dbReference type="EMBL" id="LR796271">
    <property type="protein sequence ID" value="CAB4132939.1"/>
    <property type="molecule type" value="Genomic_DNA"/>
</dbReference>
<evidence type="ECO:0000313" key="3">
    <source>
        <dbReference type="EMBL" id="CAB4132939.1"/>
    </source>
</evidence>
<proteinExistence type="predicted"/>
<keyword evidence="2" id="KW-0812">Transmembrane</keyword>
<organism evidence="3">
    <name type="scientific">uncultured Caudovirales phage</name>
    <dbReference type="NCBI Taxonomy" id="2100421"/>
    <lineage>
        <taxon>Viruses</taxon>
        <taxon>Duplodnaviria</taxon>
        <taxon>Heunggongvirae</taxon>
        <taxon>Uroviricota</taxon>
        <taxon>Caudoviricetes</taxon>
        <taxon>Peduoviridae</taxon>
        <taxon>Maltschvirus</taxon>
        <taxon>Maltschvirus maltsch</taxon>
    </lineage>
</organism>
<feature type="coiled-coil region" evidence="1">
    <location>
        <begin position="55"/>
        <end position="114"/>
    </location>
</feature>
<name>A0A6J5LMG2_9CAUD</name>
<evidence type="ECO:0000256" key="2">
    <source>
        <dbReference type="SAM" id="Phobius"/>
    </source>
</evidence>
<protein>
    <recommendedName>
        <fullName evidence="4">DUF2514 family protein</fullName>
    </recommendedName>
</protein>
<reference evidence="3" key="1">
    <citation type="submission" date="2020-04" db="EMBL/GenBank/DDBJ databases">
        <authorList>
            <person name="Chiriac C."/>
            <person name="Salcher M."/>
            <person name="Ghai R."/>
            <person name="Kavagutti S V."/>
        </authorList>
    </citation>
    <scope>NUCLEOTIDE SEQUENCE</scope>
</reference>
<feature type="transmembrane region" description="Helical" evidence="2">
    <location>
        <begin position="6"/>
        <end position="28"/>
    </location>
</feature>
<keyword evidence="1" id="KW-0175">Coiled coil</keyword>
<evidence type="ECO:0008006" key="4">
    <source>
        <dbReference type="Google" id="ProtNLM"/>
    </source>
</evidence>
<gene>
    <name evidence="3" type="ORF">UFOVP140_8</name>
</gene>
<keyword evidence="2" id="KW-1133">Transmembrane helix</keyword>
<sequence length="161" mass="17651">MFGLAFLSPAILKIAAICAAVVALFFAFEWAQHDAEKRGYAKAQTEYTQKALIASEAARKREQELQHHLEEAQNEARTRETALNAAADSARAELRGMRDELTTLSDRLSRASADSLRRYAATANAVLAECTDRLTEMAKAADGHASDALMLQQGWPSPKTQ</sequence>
<keyword evidence="2" id="KW-0472">Membrane</keyword>
<evidence type="ECO:0000256" key="1">
    <source>
        <dbReference type="SAM" id="Coils"/>
    </source>
</evidence>